<comment type="caution">
    <text evidence="2">The sequence shown here is derived from an EMBL/GenBank/DDBJ whole genome shotgun (WGS) entry which is preliminary data.</text>
</comment>
<dbReference type="OrthoDB" id="3169036at2759"/>
<evidence type="ECO:0000313" key="3">
    <source>
        <dbReference type="Proteomes" id="UP000018936"/>
    </source>
</evidence>
<feature type="compositionally biased region" description="Basic and acidic residues" evidence="1">
    <location>
        <begin position="530"/>
        <end position="547"/>
    </location>
</feature>
<feature type="compositionally biased region" description="Basic and acidic residues" evidence="1">
    <location>
        <begin position="469"/>
        <end position="497"/>
    </location>
</feature>
<feature type="compositionally biased region" description="Basic and acidic residues" evidence="1">
    <location>
        <begin position="509"/>
        <end position="521"/>
    </location>
</feature>
<dbReference type="AlphaFoldDB" id="V8NXJ0"/>
<feature type="compositionally biased region" description="Pro residues" evidence="1">
    <location>
        <begin position="256"/>
        <end position="267"/>
    </location>
</feature>
<sequence length="557" mass="61522">MAQANVSRPKAVRALRHNNNDIVNAIMSGFPEGKGGAAFQRIERQPGFESSVERKRIYMAPSRNSHNISLGRQSSTYDGSVSVCFLIYNLSKLGRWRKLTHIYDGCSIPQGEGGCHVIPFCDLPQPAGKPDSLKDCGTAFTTARIPLTQICRGKVKLFFSLLVLVFNIMIQGGGGGGGGGIELRLTTQLGSIINPRKEWSWGGGGGRGLCSLRLVISLQTFLEPTREHHQCWKGAGLRKPPYSESTKKPRHHRCRPPPPPKPHPLVTPPSYICKKTSQLRDPQGPHKPPFSLYSFSSSSSSSFPALMMLPSWVARCLPDASLLSPSVFQELTIPARPPPASPITAVRNLLRLYSPRFFYYTKDALALNKWYIHSCCTRAPSLSLSPLSFAGQGVVGSKLPGVKSSTYNGLFSNSSKSEDVTSPPPKMGLRLSQGWDSAGSGQPVVPKTSWPCPAPPRMWGGLLGPKKGHGGDAKKERKKEGGVGERKGGKGEKEGRKGGKKERRKRREKEKERKKEKERGKGERRKGERKRKEGRECGDKEREGRKEERKKREKERE</sequence>
<accession>V8NXJ0</accession>
<dbReference type="InterPro" id="IPR016641">
    <property type="entry name" value="EGD2/NACA0like"/>
</dbReference>
<gene>
    <name evidence="2" type="primary">chaf1a-b</name>
    <name evidence="2" type="ORF">L345_07825</name>
</gene>
<feature type="compositionally biased region" description="Basic residues" evidence="1">
    <location>
        <begin position="548"/>
        <end position="557"/>
    </location>
</feature>
<name>V8NXJ0_OPHHA</name>
<evidence type="ECO:0000256" key="1">
    <source>
        <dbReference type="SAM" id="MobiDB-lite"/>
    </source>
</evidence>
<feature type="compositionally biased region" description="Basic residues" evidence="1">
    <location>
        <begin position="498"/>
        <end position="508"/>
    </location>
</feature>
<evidence type="ECO:0000313" key="2">
    <source>
        <dbReference type="EMBL" id="ETE66388.1"/>
    </source>
</evidence>
<reference evidence="2 3" key="1">
    <citation type="journal article" date="2013" name="Proc. Natl. Acad. Sci. U.S.A.">
        <title>The king cobra genome reveals dynamic gene evolution and adaptation in the snake venom system.</title>
        <authorList>
            <person name="Vonk F.J."/>
            <person name="Casewell N.R."/>
            <person name="Henkel C.V."/>
            <person name="Heimberg A.M."/>
            <person name="Jansen H.J."/>
            <person name="McCleary R.J."/>
            <person name="Kerkkamp H.M."/>
            <person name="Vos R.A."/>
            <person name="Guerreiro I."/>
            <person name="Calvete J.J."/>
            <person name="Wuster W."/>
            <person name="Woods A.E."/>
            <person name="Logan J.M."/>
            <person name="Harrison R.A."/>
            <person name="Castoe T.A."/>
            <person name="de Koning A.P."/>
            <person name="Pollock D.D."/>
            <person name="Yandell M."/>
            <person name="Calderon D."/>
            <person name="Renjifo C."/>
            <person name="Currier R.B."/>
            <person name="Salgado D."/>
            <person name="Pla D."/>
            <person name="Sanz L."/>
            <person name="Hyder A.S."/>
            <person name="Ribeiro J.M."/>
            <person name="Arntzen J.W."/>
            <person name="van den Thillart G.E."/>
            <person name="Boetzer M."/>
            <person name="Pirovano W."/>
            <person name="Dirks R.P."/>
            <person name="Spaink H.P."/>
            <person name="Duboule D."/>
            <person name="McGlinn E."/>
            <person name="Kini R.M."/>
            <person name="Richardson M.K."/>
        </authorList>
    </citation>
    <scope>NUCLEOTIDE SEQUENCE</scope>
    <source>
        <tissue evidence="2">Blood</tissue>
    </source>
</reference>
<keyword evidence="3" id="KW-1185">Reference proteome</keyword>
<feature type="region of interest" description="Disordered" evidence="1">
    <location>
        <begin position="408"/>
        <end position="557"/>
    </location>
</feature>
<dbReference type="EMBL" id="AZIM01001572">
    <property type="protein sequence ID" value="ETE66388.1"/>
    <property type="molecule type" value="Genomic_DNA"/>
</dbReference>
<dbReference type="Proteomes" id="UP000018936">
    <property type="component" value="Unassembled WGS sequence"/>
</dbReference>
<organism evidence="2 3">
    <name type="scientific">Ophiophagus hannah</name>
    <name type="common">King cobra</name>
    <name type="synonym">Naja hannah</name>
    <dbReference type="NCBI Taxonomy" id="8665"/>
    <lineage>
        <taxon>Eukaryota</taxon>
        <taxon>Metazoa</taxon>
        <taxon>Chordata</taxon>
        <taxon>Craniata</taxon>
        <taxon>Vertebrata</taxon>
        <taxon>Euteleostomi</taxon>
        <taxon>Lepidosauria</taxon>
        <taxon>Squamata</taxon>
        <taxon>Bifurcata</taxon>
        <taxon>Unidentata</taxon>
        <taxon>Episquamata</taxon>
        <taxon>Toxicofera</taxon>
        <taxon>Serpentes</taxon>
        <taxon>Colubroidea</taxon>
        <taxon>Elapidae</taxon>
        <taxon>Elapinae</taxon>
        <taxon>Ophiophagus</taxon>
    </lineage>
</organism>
<dbReference type="PANTHER" id="PTHR21713">
    <property type="entry name" value="NASCENT POLYPEPTIDE ASSOCIATED COMPLEX ALPHA SUBUNIT-RELATED"/>
    <property type="match status" value="1"/>
</dbReference>
<proteinExistence type="predicted"/>
<dbReference type="GO" id="GO:0005854">
    <property type="term" value="C:nascent polypeptide-associated complex"/>
    <property type="evidence" value="ECO:0007669"/>
    <property type="project" value="InterPro"/>
</dbReference>
<dbReference type="Gene3D" id="1.10.8.10">
    <property type="entry name" value="DNA helicase RuvA subunit, C-terminal domain"/>
    <property type="match status" value="1"/>
</dbReference>
<protein>
    <submittedName>
        <fullName evidence="2">Chromatin assembly factor 1 subunit A-B</fullName>
    </submittedName>
</protein>
<feature type="non-terminal residue" evidence="2">
    <location>
        <position position="1"/>
    </location>
</feature>
<feature type="region of interest" description="Disordered" evidence="1">
    <location>
        <begin position="238"/>
        <end position="267"/>
    </location>
</feature>